<organism evidence="2 3">
    <name type="scientific">Alkalimonas collagenimarina</name>
    <dbReference type="NCBI Taxonomy" id="400390"/>
    <lineage>
        <taxon>Bacteria</taxon>
        <taxon>Pseudomonadati</taxon>
        <taxon>Pseudomonadota</taxon>
        <taxon>Gammaproteobacteria</taxon>
        <taxon>Alkalimonas</taxon>
    </lineage>
</organism>
<dbReference type="Proteomes" id="UP001231616">
    <property type="component" value="Unassembled WGS sequence"/>
</dbReference>
<proteinExistence type="predicted"/>
<keyword evidence="1" id="KW-0732">Signal</keyword>
<comment type="caution">
    <text evidence="2">The sequence shown here is derived from an EMBL/GenBank/DDBJ whole genome shotgun (WGS) entry which is preliminary data.</text>
</comment>
<feature type="chain" id="PRO_5046549293" evidence="1">
    <location>
        <begin position="21"/>
        <end position="90"/>
    </location>
</feature>
<evidence type="ECO:0000313" key="3">
    <source>
        <dbReference type="Proteomes" id="UP001231616"/>
    </source>
</evidence>
<evidence type="ECO:0000313" key="2">
    <source>
        <dbReference type="EMBL" id="MDP4536231.1"/>
    </source>
</evidence>
<protein>
    <submittedName>
        <fullName evidence="2">Uncharacterized protein</fullName>
    </submittedName>
</protein>
<evidence type="ECO:0000256" key="1">
    <source>
        <dbReference type="SAM" id="SignalP"/>
    </source>
</evidence>
<feature type="signal peptide" evidence="1">
    <location>
        <begin position="1"/>
        <end position="20"/>
    </location>
</feature>
<dbReference type="RefSeq" id="WP_305893497.1">
    <property type="nucleotide sequence ID" value="NZ_JAUZVZ010000010.1"/>
</dbReference>
<gene>
    <name evidence="2" type="ORF">Q3O60_08530</name>
</gene>
<dbReference type="EMBL" id="JAUZVZ010000010">
    <property type="protein sequence ID" value="MDP4536231.1"/>
    <property type="molecule type" value="Genomic_DNA"/>
</dbReference>
<reference evidence="2 3" key="1">
    <citation type="submission" date="2023-08" db="EMBL/GenBank/DDBJ databases">
        <authorList>
            <person name="Joshi A."/>
            <person name="Thite S."/>
        </authorList>
    </citation>
    <scope>NUCLEOTIDE SEQUENCE [LARGE SCALE GENOMIC DNA]</scope>
    <source>
        <strain evidence="2 3">AC40</strain>
    </source>
</reference>
<accession>A0ABT9GYV6</accession>
<keyword evidence="3" id="KW-1185">Reference proteome</keyword>
<name>A0ABT9GYV6_9GAMM</name>
<sequence length="90" mass="9744">MKIALTTVAAITLSTLFAINADKVESSNSEVDNLIACAWFPICRDPDFQQEVADPAEAEIGEAIIACAWFPICRDPDLPFADEVTTAELV</sequence>